<name>A0AAD6VIT8_9AGAR</name>
<keyword evidence="2" id="KW-1185">Reference proteome</keyword>
<dbReference type="Proteomes" id="UP001219525">
    <property type="component" value="Unassembled WGS sequence"/>
</dbReference>
<dbReference type="EMBL" id="JARJCW010000020">
    <property type="protein sequence ID" value="KAJ7214047.1"/>
    <property type="molecule type" value="Genomic_DNA"/>
</dbReference>
<sequence length="271" mass="29880">MPAPNVLPSPSPSIGVRLTFTTAWPSEVAVQPGLDPGRAAAPTFPLYKKSVRRRRIADVFDLVISTVADIRSLVAQYGPSRSAVPFISSWCESWRTFRTHHLCAHGRRRANPDEFEGVATLLIWNLKSLPERATLPAIWNANIRIPHFLTSQVPLPSKFLSMLIFCRVLDDTGTHTWRFQSLISHASDMYGESLGPSSVFEPELSGVVAKLVLSLLDNTTVALGAFDLTDASSALGFAQFILHLSPDFSFISERVKADTPRQNATPLLLQM</sequence>
<proteinExistence type="predicted"/>
<evidence type="ECO:0000313" key="1">
    <source>
        <dbReference type="EMBL" id="KAJ7214047.1"/>
    </source>
</evidence>
<protein>
    <submittedName>
        <fullName evidence="1">Uncharacterized protein</fullName>
    </submittedName>
</protein>
<reference evidence="1" key="1">
    <citation type="submission" date="2023-03" db="EMBL/GenBank/DDBJ databases">
        <title>Massive genome expansion in bonnet fungi (Mycena s.s.) driven by repeated elements and novel gene families across ecological guilds.</title>
        <authorList>
            <consortium name="Lawrence Berkeley National Laboratory"/>
            <person name="Harder C.B."/>
            <person name="Miyauchi S."/>
            <person name="Viragh M."/>
            <person name="Kuo A."/>
            <person name="Thoen E."/>
            <person name="Andreopoulos B."/>
            <person name="Lu D."/>
            <person name="Skrede I."/>
            <person name="Drula E."/>
            <person name="Henrissat B."/>
            <person name="Morin E."/>
            <person name="Kohler A."/>
            <person name="Barry K."/>
            <person name="LaButti K."/>
            <person name="Morin E."/>
            <person name="Salamov A."/>
            <person name="Lipzen A."/>
            <person name="Mereny Z."/>
            <person name="Hegedus B."/>
            <person name="Baldrian P."/>
            <person name="Stursova M."/>
            <person name="Weitz H."/>
            <person name="Taylor A."/>
            <person name="Grigoriev I.V."/>
            <person name="Nagy L.G."/>
            <person name="Martin F."/>
            <person name="Kauserud H."/>
        </authorList>
    </citation>
    <scope>NUCLEOTIDE SEQUENCE</scope>
    <source>
        <strain evidence="1">9144</strain>
    </source>
</reference>
<accession>A0AAD6VIT8</accession>
<gene>
    <name evidence="1" type="ORF">GGX14DRAFT_542308</name>
</gene>
<organism evidence="1 2">
    <name type="scientific">Mycena pura</name>
    <dbReference type="NCBI Taxonomy" id="153505"/>
    <lineage>
        <taxon>Eukaryota</taxon>
        <taxon>Fungi</taxon>
        <taxon>Dikarya</taxon>
        <taxon>Basidiomycota</taxon>
        <taxon>Agaricomycotina</taxon>
        <taxon>Agaricomycetes</taxon>
        <taxon>Agaricomycetidae</taxon>
        <taxon>Agaricales</taxon>
        <taxon>Marasmiineae</taxon>
        <taxon>Mycenaceae</taxon>
        <taxon>Mycena</taxon>
    </lineage>
</organism>
<evidence type="ECO:0000313" key="2">
    <source>
        <dbReference type="Proteomes" id="UP001219525"/>
    </source>
</evidence>
<dbReference type="AlphaFoldDB" id="A0AAD6VIT8"/>
<comment type="caution">
    <text evidence="1">The sequence shown here is derived from an EMBL/GenBank/DDBJ whole genome shotgun (WGS) entry which is preliminary data.</text>
</comment>